<dbReference type="Gene3D" id="2.115.10.20">
    <property type="entry name" value="Glycosyl hydrolase domain, family 43"/>
    <property type="match status" value="1"/>
</dbReference>
<proteinExistence type="predicted"/>
<dbReference type="InterPro" id="IPR023296">
    <property type="entry name" value="Glyco_hydro_beta-prop_sf"/>
</dbReference>
<organism evidence="1">
    <name type="scientific">Pandoravirus neocaledonia</name>
    <dbReference type="NCBI Taxonomy" id="2107708"/>
    <lineage>
        <taxon>Viruses</taxon>
        <taxon>Pandoravirus</taxon>
    </lineage>
</organism>
<dbReference type="GeneID" id="36842295"/>
<dbReference type="EMBL" id="MG011690">
    <property type="protein sequence ID" value="AVK76565.1"/>
    <property type="molecule type" value="Genomic_DNA"/>
</dbReference>
<gene>
    <name evidence="1" type="ORF">pneo_cds_958</name>
</gene>
<evidence type="ECO:0000313" key="1">
    <source>
        <dbReference type="EMBL" id="AVK76565.1"/>
    </source>
</evidence>
<sequence length="377" mass="41884">MSAASLHAPGLAQKGAVWTIFSLCALFLLVAVVEPVRGDIVAARLADNPMVRADMMQPACDGAYDSNFPTIIHAPQWLHPRLGEYYMYFSDHHGMFINMAYADHVGGPWRVYAPGTLHLEQVYAANNQTYNLKNLSSSTEVASADVYVDEANRRIGMYFHARLPYNGYTSLTGIAFSSDGLRFDTRPGFFALPYVRRFTWRGDRNRVYLLDRRGNLLRSRDGYTNVEVGNSAVGDAFTNASMVNGNGYTGLLRHLGVSVVEDTLYVFGTRVGDAPERIVWTSMDLKCLRRNWTACATDGPAEEGFRPEYDYEGANLPNVPSNKGSANGPVNQLRDPYVFAAEDKCYMFYAAAGETSIAAARIDDRFCYTRRGPCSAR</sequence>
<protein>
    <submittedName>
        <fullName evidence="1">Uncharacterized protein</fullName>
    </submittedName>
</protein>
<reference evidence="1" key="1">
    <citation type="journal article" date="2018" name="Nat. Commun.">
        <title>Diversity and evolution of the emerging Pandoraviridae family.</title>
        <authorList>
            <person name="Legendre M."/>
            <person name="Fabre E."/>
            <person name="Poirot O."/>
            <person name="Jeudy S."/>
            <person name="Lartigue A."/>
            <person name="Alempic J.M."/>
            <person name="Beucher L."/>
            <person name="Philippe N."/>
            <person name="Bertaux L."/>
            <person name="Christo-Foroux E."/>
            <person name="Labadie K."/>
            <person name="Coute Y."/>
            <person name="Abergel C."/>
            <person name="Claverie J.M."/>
        </authorList>
    </citation>
    <scope>NUCLEOTIDE SEQUENCE [LARGE SCALE GENOMIC DNA]</scope>
    <source>
        <strain evidence="1">Neocaledonia</strain>
    </source>
</reference>
<dbReference type="Proteomes" id="UP000249287">
    <property type="component" value="Segment"/>
</dbReference>
<accession>A0A2U7UDX8</accession>
<dbReference type="RefSeq" id="YP_009482568.1">
    <property type="nucleotide sequence ID" value="NC_037666.1"/>
</dbReference>
<name>A0A2U7UDX8_9VIRU</name>
<dbReference type="KEGG" id="vg:36842295"/>